<comment type="caution">
    <text evidence="1">The sequence shown here is derived from an EMBL/GenBank/DDBJ whole genome shotgun (WGS) entry which is preliminary data.</text>
</comment>
<name>A0A2V2MYR8_9EURY</name>
<evidence type="ECO:0000313" key="1">
    <source>
        <dbReference type="EMBL" id="PWR69478.1"/>
    </source>
</evidence>
<organism evidence="1 2">
    <name type="scientific">Methanospirillum stamsii</name>
    <dbReference type="NCBI Taxonomy" id="1277351"/>
    <lineage>
        <taxon>Archaea</taxon>
        <taxon>Methanobacteriati</taxon>
        <taxon>Methanobacteriota</taxon>
        <taxon>Stenosarchaea group</taxon>
        <taxon>Methanomicrobia</taxon>
        <taxon>Methanomicrobiales</taxon>
        <taxon>Methanospirillaceae</taxon>
        <taxon>Methanospirillum</taxon>
    </lineage>
</organism>
<reference evidence="1 2" key="1">
    <citation type="submission" date="2018-05" db="EMBL/GenBank/DDBJ databases">
        <title>Draft genome of Methanospirillum stamsii Pt1.</title>
        <authorList>
            <person name="Dueholm M.S."/>
            <person name="Nielsen P.H."/>
            <person name="Bakmann L.F."/>
            <person name="Otzen D.E."/>
        </authorList>
    </citation>
    <scope>NUCLEOTIDE SEQUENCE [LARGE SCALE GENOMIC DNA]</scope>
    <source>
        <strain evidence="1 2">Pt1</strain>
    </source>
</reference>
<protein>
    <submittedName>
        <fullName evidence="1">Uncharacterized protein</fullName>
    </submittedName>
</protein>
<dbReference type="Proteomes" id="UP000245934">
    <property type="component" value="Unassembled WGS sequence"/>
</dbReference>
<gene>
    <name evidence="1" type="ORF">DLD82_18075</name>
</gene>
<dbReference type="EMBL" id="QGMZ01000083">
    <property type="protein sequence ID" value="PWR69478.1"/>
    <property type="molecule type" value="Genomic_DNA"/>
</dbReference>
<dbReference type="AlphaFoldDB" id="A0A2V2MYR8"/>
<sequence>MGENPYITVNPVETKSIGDMIILSGETNLEEGTRLFITLEKAGCNSGTVVIRGNNTENRWVAPIDSWGIKPGEYLVNVTEVKGYNLIKTEHIYGDVNANTPLVLTGTFLGSDTSIPVKGQEHAFITLDPIPDKKTGDLFLITGKTNLSVGTDIIWEVRPTILDTGIEISGNPDLSGIMANSQVTRETGINRVSLALNTYVFNPDEYNVSVSTIEGEIFGTDMKTGPVSDFKIFTLKNESPSETKTKS</sequence>
<evidence type="ECO:0000313" key="2">
    <source>
        <dbReference type="Proteomes" id="UP000245934"/>
    </source>
</evidence>
<accession>A0A2V2MYR8</accession>
<proteinExistence type="predicted"/>
<keyword evidence="2" id="KW-1185">Reference proteome</keyword>